<accession>A0A219YCG7</accession>
<evidence type="ECO:0000313" key="1">
    <source>
        <dbReference type="EMBL" id="APU01637.1"/>
    </source>
</evidence>
<proteinExistence type="predicted"/>
<name>A0A219YCG7_9CAUD</name>
<sequence>MQKRFVVSFRIQDSVIFGDKVLSESVWATTSDSAKKLIKEKYVGAFHLKVKEA</sequence>
<reference evidence="1 2" key="1">
    <citation type="journal article" date="2017" name="Sci. Rep.">
        <title>Characterization and diversity of phages infecting Aeromonas salmonicida subsp. salmonicida.</title>
        <authorList>
            <person name="Vincent A.T."/>
            <person name="Paquet V.E."/>
            <person name="Bernatchez A."/>
            <person name="Tremblay D.M."/>
            <person name="Moineau S."/>
            <person name="Charette S.J."/>
        </authorList>
    </citation>
    <scope>NUCLEOTIDE SEQUENCE [LARGE SCALE GENOMIC DNA]</scope>
</reference>
<dbReference type="EMBL" id="KY290955">
    <property type="protein sequence ID" value="APU01637.1"/>
    <property type="molecule type" value="Genomic_DNA"/>
</dbReference>
<protein>
    <submittedName>
        <fullName evidence="1">Uncharacterized protein</fullName>
    </submittedName>
</protein>
<organism evidence="1 2">
    <name type="scientific">Aeromonas phage 65.2</name>
    <dbReference type="NCBI Taxonomy" id="1932896"/>
    <lineage>
        <taxon>Viruses</taxon>
        <taxon>Duplodnaviria</taxon>
        <taxon>Heunggongvirae</taxon>
        <taxon>Uroviricota</taxon>
        <taxon>Caudoviricetes</taxon>
        <taxon>Pantevenvirales</taxon>
        <taxon>Straboviridae</taxon>
        <taxon>Emmerichvirinae</taxon>
        <taxon>Ishigurovirus</taxon>
        <taxon>Ishigurovirus osborne</taxon>
    </lineage>
</organism>
<dbReference type="Proteomes" id="UP000225215">
    <property type="component" value="Segment"/>
</dbReference>
<evidence type="ECO:0000313" key="2">
    <source>
        <dbReference type="Proteomes" id="UP000225215"/>
    </source>
</evidence>